<accession>A0ABT8IW43</accession>
<keyword evidence="1" id="KW-0032">Aminotransferase</keyword>
<keyword evidence="2" id="KW-1185">Reference proteome</keyword>
<gene>
    <name evidence="1" type="ORF">P5G59_03850</name>
</gene>
<evidence type="ECO:0000313" key="2">
    <source>
        <dbReference type="Proteomes" id="UP001174210"/>
    </source>
</evidence>
<dbReference type="Proteomes" id="UP001174210">
    <property type="component" value="Unassembled WGS sequence"/>
</dbReference>
<dbReference type="InterPro" id="IPR043132">
    <property type="entry name" value="BCAT-like_C"/>
</dbReference>
<dbReference type="InterPro" id="IPR036038">
    <property type="entry name" value="Aminotransferase-like"/>
</dbReference>
<dbReference type="EMBL" id="JAROCB010000001">
    <property type="protein sequence ID" value="MDN4596264.1"/>
    <property type="molecule type" value="Genomic_DNA"/>
</dbReference>
<dbReference type="GO" id="GO:0008483">
    <property type="term" value="F:transaminase activity"/>
    <property type="evidence" value="ECO:0007669"/>
    <property type="project" value="UniProtKB-KW"/>
</dbReference>
<name>A0ABT8IW43_9MICO</name>
<dbReference type="InterPro" id="IPR001544">
    <property type="entry name" value="Aminotrans_IV"/>
</dbReference>
<dbReference type="RefSeq" id="WP_301216165.1">
    <property type="nucleotide sequence ID" value="NZ_JAROCB010000001.1"/>
</dbReference>
<protein>
    <submittedName>
        <fullName evidence="1">Aminotransferase class IV</fullName>
    </submittedName>
</protein>
<reference evidence="1" key="1">
    <citation type="submission" date="2023-03" db="EMBL/GenBank/DDBJ databases">
        <title>MT1 and MT2 Draft Genomes of Novel Species.</title>
        <authorList>
            <person name="Venkateswaran K."/>
        </authorList>
    </citation>
    <scope>NUCLEOTIDE SEQUENCE</scope>
    <source>
        <strain evidence="1">F6_8S_P_1A</strain>
    </source>
</reference>
<organism evidence="1 2">
    <name type="scientific">Leifsonia virtsii</name>
    <dbReference type="NCBI Taxonomy" id="3035915"/>
    <lineage>
        <taxon>Bacteria</taxon>
        <taxon>Bacillati</taxon>
        <taxon>Actinomycetota</taxon>
        <taxon>Actinomycetes</taxon>
        <taxon>Micrococcales</taxon>
        <taxon>Microbacteriaceae</taxon>
        <taxon>Leifsonia</taxon>
    </lineage>
</organism>
<dbReference type="SUPFAM" id="SSF56752">
    <property type="entry name" value="D-aminoacid aminotransferase-like PLP-dependent enzymes"/>
    <property type="match status" value="1"/>
</dbReference>
<keyword evidence="1" id="KW-0808">Transferase</keyword>
<sequence length="269" mass="29407">MDPQRTGPMTALADWANGELRFRDDCELVETELLGADSFLVEEGRVLALGLHRSRFAETAREQGFGDLGKLEAFWDAGIAALPRDGAWFPRFELVRVRDALRLRFRQRTAPERTSSVVVATADADPRRVPHLKGPDIDRLSALRPKAQRRGAQEAVILDDGRVSDGATTALLWWRGGTLFAPPFELPRVDSVAARTVRGIAAALGVPVEEESVRPSELDGAVLWAVNALHGIRPVTSWVDGPVLAADPARTDAWRARFAALARPLPSPS</sequence>
<dbReference type="Gene3D" id="3.20.10.10">
    <property type="entry name" value="D-amino Acid Aminotransferase, subunit A, domain 2"/>
    <property type="match status" value="1"/>
</dbReference>
<proteinExistence type="predicted"/>
<comment type="caution">
    <text evidence="1">The sequence shown here is derived from an EMBL/GenBank/DDBJ whole genome shotgun (WGS) entry which is preliminary data.</text>
</comment>
<dbReference type="Pfam" id="PF01063">
    <property type="entry name" value="Aminotran_4"/>
    <property type="match status" value="1"/>
</dbReference>
<evidence type="ECO:0000313" key="1">
    <source>
        <dbReference type="EMBL" id="MDN4596264.1"/>
    </source>
</evidence>